<keyword evidence="4" id="KW-0645">Protease</keyword>
<dbReference type="InterPro" id="IPR051167">
    <property type="entry name" value="Prolyl_oligopep/macrocyclase"/>
</dbReference>
<evidence type="ECO:0000256" key="6">
    <source>
        <dbReference type="ARBA" id="ARBA00022825"/>
    </source>
</evidence>
<reference evidence="11" key="2">
    <citation type="submission" date="2021-04" db="EMBL/GenBank/DDBJ databases">
        <authorList>
            <person name="Gilroy R."/>
        </authorList>
    </citation>
    <scope>NUCLEOTIDE SEQUENCE</scope>
    <source>
        <strain evidence="11">ChiHjej11B10-19426</strain>
    </source>
</reference>
<dbReference type="GO" id="GO:0005829">
    <property type="term" value="C:cytosol"/>
    <property type="evidence" value="ECO:0007669"/>
    <property type="project" value="TreeGrafter"/>
</dbReference>
<dbReference type="PANTHER" id="PTHR42881">
    <property type="entry name" value="PROLYL ENDOPEPTIDASE"/>
    <property type="match status" value="1"/>
</dbReference>
<evidence type="ECO:0000313" key="11">
    <source>
        <dbReference type="EMBL" id="HIZ14811.1"/>
    </source>
</evidence>
<proteinExistence type="inferred from homology"/>
<evidence type="ECO:0000259" key="9">
    <source>
        <dbReference type="Pfam" id="PF00326"/>
    </source>
</evidence>
<dbReference type="SUPFAM" id="SSF50993">
    <property type="entry name" value="Peptidase/esterase 'gauge' domain"/>
    <property type="match status" value="1"/>
</dbReference>
<dbReference type="InterPro" id="IPR023302">
    <property type="entry name" value="Pept_S9A_N"/>
</dbReference>
<name>A0A9D2DD22_9BACT</name>
<dbReference type="PANTHER" id="PTHR42881:SF2">
    <property type="entry name" value="PROLYL ENDOPEPTIDASE"/>
    <property type="match status" value="1"/>
</dbReference>
<dbReference type="GO" id="GO:0006508">
    <property type="term" value="P:proteolysis"/>
    <property type="evidence" value="ECO:0007669"/>
    <property type="project" value="UniProtKB-KW"/>
</dbReference>
<keyword evidence="5" id="KW-0378">Hydrolase</keyword>
<comment type="catalytic activity">
    <reaction evidence="1">
        <text>Hydrolysis of Pro-|-Xaa &gt;&gt; Ala-|-Xaa in oligopeptides.</text>
        <dbReference type="EC" id="3.4.21.26"/>
    </reaction>
</comment>
<dbReference type="EMBL" id="DXCC01000006">
    <property type="protein sequence ID" value="HIZ14811.1"/>
    <property type="molecule type" value="Genomic_DNA"/>
</dbReference>
<comment type="similarity">
    <text evidence="2">Belongs to the peptidase S9A family.</text>
</comment>
<comment type="function">
    <text evidence="7">Cleaves peptide bonds on the C-terminal side of prolyl residues within peptides that are up to approximately 30 amino acids long. Has an absolute requirement for an X-Pro bond in the trans configuration immediately preceding the Pro-Y scissible bond.</text>
</comment>
<dbReference type="InterPro" id="IPR029058">
    <property type="entry name" value="AB_hydrolase_fold"/>
</dbReference>
<gene>
    <name evidence="11" type="ORF">H9816_02705</name>
</gene>
<dbReference type="AlphaFoldDB" id="A0A9D2DD22"/>
<feature type="domain" description="Peptidase S9A N-terminal" evidence="10">
    <location>
        <begin position="34"/>
        <end position="437"/>
    </location>
</feature>
<evidence type="ECO:0000256" key="7">
    <source>
        <dbReference type="ARBA" id="ARBA00060121"/>
    </source>
</evidence>
<dbReference type="FunFam" id="3.40.50.1820:FF:000005">
    <property type="entry name" value="Prolyl endopeptidase"/>
    <property type="match status" value="1"/>
</dbReference>
<organism evidence="11 12">
    <name type="scientific">Candidatus Tidjanibacter faecipullorum</name>
    <dbReference type="NCBI Taxonomy" id="2838766"/>
    <lineage>
        <taxon>Bacteria</taxon>
        <taxon>Pseudomonadati</taxon>
        <taxon>Bacteroidota</taxon>
        <taxon>Bacteroidia</taxon>
        <taxon>Bacteroidales</taxon>
        <taxon>Rikenellaceae</taxon>
        <taxon>Tidjanibacter</taxon>
    </lineage>
</organism>
<reference evidence="11" key="1">
    <citation type="journal article" date="2021" name="PeerJ">
        <title>Extensive microbial diversity within the chicken gut microbiome revealed by metagenomics and culture.</title>
        <authorList>
            <person name="Gilroy R."/>
            <person name="Ravi A."/>
            <person name="Getino M."/>
            <person name="Pursley I."/>
            <person name="Horton D.L."/>
            <person name="Alikhan N.F."/>
            <person name="Baker D."/>
            <person name="Gharbi K."/>
            <person name="Hall N."/>
            <person name="Watson M."/>
            <person name="Adriaenssens E.M."/>
            <person name="Foster-Nyarko E."/>
            <person name="Jarju S."/>
            <person name="Secka A."/>
            <person name="Antonio M."/>
            <person name="Oren A."/>
            <person name="Chaudhuri R.R."/>
            <person name="La Ragione R."/>
            <person name="Hildebrand F."/>
            <person name="Pallen M.J."/>
        </authorList>
    </citation>
    <scope>NUCLEOTIDE SEQUENCE</scope>
    <source>
        <strain evidence="11">ChiHjej11B10-19426</strain>
    </source>
</reference>
<dbReference type="PROSITE" id="PS00708">
    <property type="entry name" value="PRO_ENDOPEP_SER"/>
    <property type="match status" value="1"/>
</dbReference>
<dbReference type="Gene3D" id="2.130.10.120">
    <property type="entry name" value="Prolyl oligopeptidase, N-terminal domain"/>
    <property type="match status" value="1"/>
</dbReference>
<dbReference type="GO" id="GO:0070012">
    <property type="term" value="F:oligopeptidase activity"/>
    <property type="evidence" value="ECO:0007669"/>
    <property type="project" value="TreeGrafter"/>
</dbReference>
<dbReference type="PRINTS" id="PR00862">
    <property type="entry name" value="PROLIGOPTASE"/>
</dbReference>
<evidence type="ECO:0000256" key="3">
    <source>
        <dbReference type="ARBA" id="ARBA00011897"/>
    </source>
</evidence>
<dbReference type="GO" id="GO:0004252">
    <property type="term" value="F:serine-type endopeptidase activity"/>
    <property type="evidence" value="ECO:0007669"/>
    <property type="project" value="UniProtKB-EC"/>
</dbReference>
<accession>A0A9D2DD22</accession>
<dbReference type="Gene3D" id="3.40.50.1820">
    <property type="entry name" value="alpha/beta hydrolase"/>
    <property type="match status" value="1"/>
</dbReference>
<sequence>MKRIPYYAALACGCLAVVACSSEKKTKITMKPYPQTAKVDVTDNYHGTVVADPYRWLEDDNSPETAAWVAAENEVTFDYLSQIPYRTAIETRLTELWNYEKVSSPRQVGDYYFVFRNDGLQNQSVLYILDSLEDDDPEVFLDPNALSPDGTVALSSIAFSKDGKYMAYGLAQSGSDWVTVYVKEIPTGRTLSDEVHWLKFSGPSWAADSQGFYYQGYEKPTAGAELSGKNQFQKVYYHRIGTPQSEDKVIYADPEHPLRYNNGSDDGEMGKWLFVEISAGTSGKELRFKKADSREPFRILREGFSNEYMIAKVIGDYAYIYTNEDAPNYRLIRVDLNNPTDPEQVILPEHPDNLLQSVRFVGDHLIAIYMQDAASRVYQYTTEGKPVREVELPGIGTAGGFSGEDDATEVFYTFSSFIAPPSVYRYDLATGTSTLYARPEVAFDPEEYMTEQIFFTSKDGTQVPMFVSYRKGLKMNGKNPTYVYGYGGFNAPLTPGFNPNNIAIMEQGGIYVSVNLRGGNEYGEKWHRAGMLDKKQNVFDDFIAACEYLIDHKYTSRDKLAIAGGSNGGLLVGACMTQRPDLFAVAFPQVGVLDMLRYHLFTVGWGWAVEYGSSDDPEQFAYIYKYSPLHNIKAGTCYPATMITTGDHDDRVVPAHSFKFAATLQEAQGCDRPVLIRIESNAGHGAGKPTSKRIAEAADMQSFFFWNTDSDYRTIE</sequence>
<evidence type="ECO:0000256" key="8">
    <source>
        <dbReference type="ARBA" id="ARBA00081187"/>
    </source>
</evidence>
<dbReference type="EC" id="3.4.21.26" evidence="3"/>
<dbReference type="PROSITE" id="PS51257">
    <property type="entry name" value="PROKAR_LIPOPROTEIN"/>
    <property type="match status" value="1"/>
</dbReference>
<evidence type="ECO:0000256" key="2">
    <source>
        <dbReference type="ARBA" id="ARBA00005228"/>
    </source>
</evidence>
<dbReference type="Pfam" id="PF02897">
    <property type="entry name" value="Peptidase_S9_N"/>
    <property type="match status" value="1"/>
</dbReference>
<dbReference type="Proteomes" id="UP000824014">
    <property type="component" value="Unassembled WGS sequence"/>
</dbReference>
<dbReference type="Pfam" id="PF00326">
    <property type="entry name" value="Peptidase_S9"/>
    <property type="match status" value="1"/>
</dbReference>
<keyword evidence="6" id="KW-0720">Serine protease</keyword>
<dbReference type="InterPro" id="IPR002470">
    <property type="entry name" value="Peptidase_S9A"/>
</dbReference>
<evidence type="ECO:0000256" key="5">
    <source>
        <dbReference type="ARBA" id="ARBA00022801"/>
    </source>
</evidence>
<dbReference type="InterPro" id="IPR001375">
    <property type="entry name" value="Peptidase_S9_cat"/>
</dbReference>
<evidence type="ECO:0000256" key="1">
    <source>
        <dbReference type="ARBA" id="ARBA00001070"/>
    </source>
</evidence>
<feature type="domain" description="Peptidase S9 prolyl oligopeptidase catalytic" evidence="9">
    <location>
        <begin position="497"/>
        <end position="707"/>
    </location>
</feature>
<comment type="caution">
    <text evidence="11">The sequence shown here is derived from an EMBL/GenBank/DDBJ whole genome shotgun (WGS) entry which is preliminary data.</text>
</comment>
<dbReference type="InterPro" id="IPR002471">
    <property type="entry name" value="Pept_S9_AS"/>
</dbReference>
<evidence type="ECO:0000313" key="12">
    <source>
        <dbReference type="Proteomes" id="UP000824014"/>
    </source>
</evidence>
<evidence type="ECO:0000256" key="4">
    <source>
        <dbReference type="ARBA" id="ARBA00022670"/>
    </source>
</evidence>
<protein>
    <recommendedName>
        <fullName evidence="3">prolyl oligopeptidase</fullName>
        <ecNumber evidence="3">3.4.21.26</ecNumber>
    </recommendedName>
    <alternativeName>
        <fullName evidence="8">Proline-specific endopeptidase</fullName>
    </alternativeName>
</protein>
<dbReference type="SUPFAM" id="SSF53474">
    <property type="entry name" value="alpha/beta-Hydrolases"/>
    <property type="match status" value="1"/>
</dbReference>
<evidence type="ECO:0000259" key="10">
    <source>
        <dbReference type="Pfam" id="PF02897"/>
    </source>
</evidence>